<keyword evidence="3" id="KW-1185">Reference proteome</keyword>
<dbReference type="EMBL" id="OY731403">
    <property type="protein sequence ID" value="CAJ1962886.1"/>
    <property type="molecule type" value="Genomic_DNA"/>
</dbReference>
<proteinExistence type="predicted"/>
<dbReference type="AlphaFoldDB" id="A0AA86TDZ8"/>
<feature type="compositionally biased region" description="Low complexity" evidence="1">
    <location>
        <begin position="60"/>
        <end position="75"/>
    </location>
</feature>
<evidence type="ECO:0000313" key="2">
    <source>
        <dbReference type="EMBL" id="CAJ1962886.1"/>
    </source>
</evidence>
<name>A0AA86TDZ8_9FABA</name>
<protein>
    <submittedName>
        <fullName evidence="2">Uncharacterized protein</fullName>
    </submittedName>
</protein>
<reference evidence="2" key="1">
    <citation type="submission" date="2023-10" db="EMBL/GenBank/DDBJ databases">
        <authorList>
            <person name="Domelevo Entfellner J.-B."/>
        </authorList>
    </citation>
    <scope>NUCLEOTIDE SEQUENCE</scope>
</reference>
<evidence type="ECO:0000313" key="3">
    <source>
        <dbReference type="Proteomes" id="UP001189624"/>
    </source>
</evidence>
<accession>A0AA86TDZ8</accession>
<dbReference type="Gramene" id="rna-AYBTSS11_LOCUS19484">
    <property type="protein sequence ID" value="CAJ1962886.1"/>
    <property type="gene ID" value="gene-AYBTSS11_LOCUS19484"/>
</dbReference>
<dbReference type="Proteomes" id="UP001189624">
    <property type="component" value="Chromosome 6"/>
</dbReference>
<evidence type="ECO:0000256" key="1">
    <source>
        <dbReference type="SAM" id="MobiDB-lite"/>
    </source>
</evidence>
<sequence length="75" mass="8845">MSNEEEEGVQAKRIRWIDWIRVARVIGRTSNRSQQDSSNPYRNQRICTEREAERIRDPTSQSVLQLSDLSSLQLR</sequence>
<feature type="region of interest" description="Disordered" evidence="1">
    <location>
        <begin position="29"/>
        <end position="75"/>
    </location>
</feature>
<feature type="compositionally biased region" description="Basic and acidic residues" evidence="1">
    <location>
        <begin position="47"/>
        <end position="57"/>
    </location>
</feature>
<organism evidence="2 3">
    <name type="scientific">Sphenostylis stenocarpa</name>
    <dbReference type="NCBI Taxonomy" id="92480"/>
    <lineage>
        <taxon>Eukaryota</taxon>
        <taxon>Viridiplantae</taxon>
        <taxon>Streptophyta</taxon>
        <taxon>Embryophyta</taxon>
        <taxon>Tracheophyta</taxon>
        <taxon>Spermatophyta</taxon>
        <taxon>Magnoliopsida</taxon>
        <taxon>eudicotyledons</taxon>
        <taxon>Gunneridae</taxon>
        <taxon>Pentapetalae</taxon>
        <taxon>rosids</taxon>
        <taxon>fabids</taxon>
        <taxon>Fabales</taxon>
        <taxon>Fabaceae</taxon>
        <taxon>Papilionoideae</taxon>
        <taxon>50 kb inversion clade</taxon>
        <taxon>NPAAA clade</taxon>
        <taxon>indigoferoid/millettioid clade</taxon>
        <taxon>Phaseoleae</taxon>
        <taxon>Sphenostylis</taxon>
    </lineage>
</organism>
<gene>
    <name evidence="2" type="ORF">AYBTSS11_LOCUS19484</name>
</gene>
<feature type="compositionally biased region" description="Polar residues" evidence="1">
    <location>
        <begin position="29"/>
        <end position="46"/>
    </location>
</feature>